<dbReference type="PROSITE" id="PS50110">
    <property type="entry name" value="RESPONSE_REGULATORY"/>
    <property type="match status" value="1"/>
</dbReference>
<dbReference type="Gene3D" id="3.40.50.2300">
    <property type="match status" value="1"/>
</dbReference>
<dbReference type="SMART" id="SM00342">
    <property type="entry name" value="HTH_ARAC"/>
    <property type="match status" value="1"/>
</dbReference>
<dbReference type="InterPro" id="IPR009057">
    <property type="entry name" value="Homeodomain-like_sf"/>
</dbReference>
<dbReference type="RefSeq" id="WP_153512680.1">
    <property type="nucleotide sequence ID" value="NZ_CP045652.1"/>
</dbReference>
<dbReference type="PANTHER" id="PTHR43547">
    <property type="entry name" value="TWO-COMPONENT HISTIDINE KINASE"/>
    <property type="match status" value="1"/>
</dbReference>
<evidence type="ECO:0000256" key="5">
    <source>
        <dbReference type="PROSITE-ProRule" id="PRU00169"/>
    </source>
</evidence>
<dbReference type="PROSITE" id="PS00041">
    <property type="entry name" value="HTH_ARAC_FAMILY_1"/>
    <property type="match status" value="1"/>
</dbReference>
<keyword evidence="6" id="KW-0472">Membrane</keyword>
<dbReference type="EMBL" id="CP045652">
    <property type="protein sequence ID" value="QGA27853.1"/>
    <property type="molecule type" value="Genomic_DNA"/>
</dbReference>
<dbReference type="SUPFAM" id="SSF52172">
    <property type="entry name" value="CheY-like"/>
    <property type="match status" value="1"/>
</dbReference>
<dbReference type="InterPro" id="IPR011123">
    <property type="entry name" value="Y_Y_Y"/>
</dbReference>
<dbReference type="CDD" id="cd00156">
    <property type="entry name" value="REC"/>
    <property type="match status" value="1"/>
</dbReference>
<dbReference type="InterPro" id="IPR003594">
    <property type="entry name" value="HATPase_dom"/>
</dbReference>
<dbReference type="Gene3D" id="1.10.10.60">
    <property type="entry name" value="Homeodomain-like"/>
    <property type="match status" value="2"/>
</dbReference>
<evidence type="ECO:0000259" key="8">
    <source>
        <dbReference type="PROSITE" id="PS50109"/>
    </source>
</evidence>
<dbReference type="SUPFAM" id="SSF46689">
    <property type="entry name" value="Homeodomain-like"/>
    <property type="match status" value="1"/>
</dbReference>
<dbReference type="SUPFAM" id="SSF63829">
    <property type="entry name" value="Calcium-dependent phosphotriesterase"/>
    <property type="match status" value="2"/>
</dbReference>
<feature type="transmembrane region" description="Helical" evidence="6">
    <location>
        <begin position="767"/>
        <end position="788"/>
    </location>
</feature>
<organism evidence="10 11">
    <name type="scientific">Sphingobacterium zhuxiongii</name>
    <dbReference type="NCBI Taxonomy" id="2662364"/>
    <lineage>
        <taxon>Bacteria</taxon>
        <taxon>Pseudomonadati</taxon>
        <taxon>Bacteroidota</taxon>
        <taxon>Sphingobacteriia</taxon>
        <taxon>Sphingobacteriales</taxon>
        <taxon>Sphingobacteriaceae</taxon>
        <taxon>Sphingobacterium</taxon>
    </lineage>
</organism>
<keyword evidence="6" id="KW-1133">Transmembrane helix</keyword>
<dbReference type="InterPro" id="IPR036890">
    <property type="entry name" value="HATPase_C_sf"/>
</dbReference>
<dbReference type="Pfam" id="PF12833">
    <property type="entry name" value="HTH_18"/>
    <property type="match status" value="1"/>
</dbReference>
<dbReference type="InterPro" id="IPR001789">
    <property type="entry name" value="Sig_transdc_resp-reg_receiver"/>
</dbReference>
<evidence type="ECO:0000256" key="2">
    <source>
        <dbReference type="ARBA" id="ARBA00023015"/>
    </source>
</evidence>
<evidence type="ECO:0000256" key="4">
    <source>
        <dbReference type="ARBA" id="ARBA00023163"/>
    </source>
</evidence>
<protein>
    <submittedName>
        <fullName evidence="10">Helix-turn-helix domain-containing protein</fullName>
    </submittedName>
</protein>
<dbReference type="KEGG" id="sphe:GFH32_16655"/>
<keyword evidence="3" id="KW-0238">DNA-binding</keyword>
<dbReference type="PANTHER" id="PTHR43547:SF2">
    <property type="entry name" value="HYBRID SIGNAL TRANSDUCTION HISTIDINE KINASE C"/>
    <property type="match status" value="1"/>
</dbReference>
<feature type="domain" description="HTH araC/xylS-type" evidence="7">
    <location>
        <begin position="1224"/>
        <end position="1323"/>
    </location>
</feature>
<evidence type="ECO:0000313" key="11">
    <source>
        <dbReference type="Proteomes" id="UP000326921"/>
    </source>
</evidence>
<keyword evidence="11" id="KW-1185">Reference proteome</keyword>
<keyword evidence="6" id="KW-0812">Transmembrane</keyword>
<proteinExistence type="predicted"/>
<dbReference type="Pfam" id="PF07495">
    <property type="entry name" value="Y_Y_Y"/>
    <property type="match status" value="1"/>
</dbReference>
<name>A0A5Q0QE92_9SPHI</name>
<dbReference type="SMART" id="SM00448">
    <property type="entry name" value="REC"/>
    <property type="match status" value="1"/>
</dbReference>
<dbReference type="PROSITE" id="PS01124">
    <property type="entry name" value="HTH_ARAC_FAMILY_2"/>
    <property type="match status" value="1"/>
</dbReference>
<dbReference type="Gene3D" id="2.60.40.10">
    <property type="entry name" value="Immunoglobulins"/>
    <property type="match status" value="1"/>
</dbReference>
<dbReference type="InterPro" id="IPR015943">
    <property type="entry name" value="WD40/YVTN_repeat-like_dom_sf"/>
</dbReference>
<keyword evidence="1" id="KW-0597">Phosphoprotein</keyword>
<gene>
    <name evidence="10" type="ORF">GFH32_16655</name>
</gene>
<feature type="domain" description="Response regulatory" evidence="9">
    <location>
        <begin position="1078"/>
        <end position="1192"/>
    </location>
</feature>
<dbReference type="CDD" id="cd00075">
    <property type="entry name" value="HATPase"/>
    <property type="match status" value="1"/>
</dbReference>
<evidence type="ECO:0000256" key="6">
    <source>
        <dbReference type="SAM" id="Phobius"/>
    </source>
</evidence>
<dbReference type="InterPro" id="IPR013783">
    <property type="entry name" value="Ig-like_fold"/>
</dbReference>
<comment type="caution">
    <text evidence="5">Lacks conserved residue(s) required for the propagation of feature annotation.</text>
</comment>
<dbReference type="PROSITE" id="PS50109">
    <property type="entry name" value="HIS_KIN"/>
    <property type="match status" value="1"/>
</dbReference>
<dbReference type="InterPro" id="IPR018060">
    <property type="entry name" value="HTH_AraC"/>
</dbReference>
<reference evidence="10 11" key="1">
    <citation type="submission" date="2019-10" db="EMBL/GenBank/DDBJ databases">
        <authorList>
            <person name="Dong K."/>
        </authorList>
    </citation>
    <scope>NUCLEOTIDE SEQUENCE [LARGE SCALE GENOMIC DNA]</scope>
    <source>
        <strain evidence="11">dk4302</strain>
    </source>
</reference>
<dbReference type="Pfam" id="PF07494">
    <property type="entry name" value="Reg_prop"/>
    <property type="match status" value="2"/>
</dbReference>
<dbReference type="InterPro" id="IPR018062">
    <property type="entry name" value="HTH_AraC-typ_CS"/>
</dbReference>
<dbReference type="GO" id="GO:0000155">
    <property type="term" value="F:phosphorelay sensor kinase activity"/>
    <property type="evidence" value="ECO:0007669"/>
    <property type="project" value="TreeGrafter"/>
</dbReference>
<dbReference type="Gene3D" id="2.130.10.10">
    <property type="entry name" value="YVTN repeat-like/Quinoprotein amine dehydrogenase"/>
    <property type="match status" value="2"/>
</dbReference>
<dbReference type="Pfam" id="PF02518">
    <property type="entry name" value="HATPase_c"/>
    <property type="match status" value="1"/>
</dbReference>
<keyword evidence="2" id="KW-0805">Transcription regulation</keyword>
<dbReference type="InterPro" id="IPR011006">
    <property type="entry name" value="CheY-like_superfamily"/>
</dbReference>
<evidence type="ECO:0000256" key="3">
    <source>
        <dbReference type="ARBA" id="ARBA00023125"/>
    </source>
</evidence>
<dbReference type="Proteomes" id="UP000326921">
    <property type="component" value="Chromosome"/>
</dbReference>
<dbReference type="Gene3D" id="3.30.565.10">
    <property type="entry name" value="Histidine kinase-like ATPase, C-terminal domain"/>
    <property type="match status" value="1"/>
</dbReference>
<sequence>MILYTFRWLCYVLLIFSPIILNAQGITHSRLDYFGVEQGLSNNDIHCIHQSNDGFIWIGTTDGLNRFDGHRNLIIRRQPEEEISLPSNRIKDIIQSENLQMIISTSAGVIRYDPLRKTYSNLYNNDSDPAIKSALNDEAILKKSGKDILIGTSHQGLLRYTDQSNKIEQIPLIQQGKISYQYPVADIFVSPNKQTWILVSGLGIATYDDKTQRLLLVNAAYPNGKSIALDSQNRLIIGTDQEIITLSINYSTLKRQKIGKEIINIDRLNEHELWASSDGGGLWVRQGASLDFQKLETINPAVALQLSSNSFTQVYLDRNNNYWLGTVRGGVNLLKGDKRLFQPIIVPRSEWAKINAPYLSSFCEISAEELWFGTDGQGLFRFNRKTNEIGPLKIKGLRSNHLTSLLKDSKGRIWVAAWSGGVHRIDSQHNVAQPIIFENEASIAKPQNIWRLYMDRSKNIWASSYGDQGLFLWDESKQQFISYSKELKNILCFAEDDKGNLWMGSDDYLIKLNLSNRKFQQYQFAVRIRALHVEDKTLWVGTEGSGLLEFNTETAQYKTYNAHAGFSNENILNILADSQGNLWCSTFNGLHRFNKQNRLATAFFKKDGLQDNRFTYLSALKLADNHLVFGGSEGFNIFDPPTIEIPEIPFHLAITDIKINGEEVSSKENWPFVKDVEQGQIQTIVLPYNKRSIEIDYASFNFANTGDVTYEAKLIGFDSNWKALDNTQTLQFSNLPPGTYQLHIRGIGSKQNNTDLEVLRIEVLQPWYFQPPSVFAFLIVLLIIGILYRRINQQKKRLKEETNMTKLQRQMEKEFGEKKLSFFAQILQDLRAPITLIINPINELMKDKELQQNSNLLLAQRNTNKLILLTEQFEYMQGRNKPVSISKLQNLDLMGLLINEFETFKNLALLKDVDFSIHYQAKELMIVANSQQVELILYNLMLNAIEQVSTGGKVSILVKEMTQSVQLSIRDSGKPLFNDYSHQDLYSFYEHAKAADKPFRLELLMVFQMIQEHRGTVSLESNEDGNMITITFQKGEWNTAESSLGDNSQVSSDEPKYHGKEEAFQSIVKPLQLGGKKKILILENDPEMRSFLVSLFNSDYHVSSCKTVNEAWELVEMVQPHIIITELFVDKSGLTFCRQIKKDARFMHLPILIISSSVAPEDQLESIALGAEEFISKPFDQAYLLLKVQSVFANRSNIQQHFLEDISWGSLVIGGSETDRQFLETCIKYVERNFSNNSFNATKLAEDCHMSYSNLFKKIRALTGLSISAFIRSVRLKRAAELMFSTDLTIHEIAYQVGILDIKYFREKFKDNYSMTPSQFIKKYRPIFNSMQVKS</sequence>
<dbReference type="InterPro" id="IPR011110">
    <property type="entry name" value="Reg_prop"/>
</dbReference>
<dbReference type="SUPFAM" id="SSF55874">
    <property type="entry name" value="ATPase domain of HSP90 chaperone/DNA topoisomerase II/histidine kinase"/>
    <property type="match status" value="1"/>
</dbReference>
<keyword evidence="4" id="KW-0804">Transcription</keyword>
<dbReference type="SUPFAM" id="SSF101898">
    <property type="entry name" value="NHL repeat"/>
    <property type="match status" value="1"/>
</dbReference>
<dbReference type="InterPro" id="IPR005467">
    <property type="entry name" value="His_kinase_dom"/>
</dbReference>
<evidence type="ECO:0000313" key="10">
    <source>
        <dbReference type="EMBL" id="QGA27853.1"/>
    </source>
</evidence>
<dbReference type="GO" id="GO:0003700">
    <property type="term" value="F:DNA-binding transcription factor activity"/>
    <property type="evidence" value="ECO:0007669"/>
    <property type="project" value="InterPro"/>
</dbReference>
<accession>A0A5Q0QE92</accession>
<evidence type="ECO:0000259" key="7">
    <source>
        <dbReference type="PROSITE" id="PS01124"/>
    </source>
</evidence>
<dbReference type="GO" id="GO:0043565">
    <property type="term" value="F:sequence-specific DNA binding"/>
    <property type="evidence" value="ECO:0007669"/>
    <property type="project" value="InterPro"/>
</dbReference>
<feature type="domain" description="Histidine kinase" evidence="8">
    <location>
        <begin position="825"/>
        <end position="1036"/>
    </location>
</feature>
<evidence type="ECO:0000259" key="9">
    <source>
        <dbReference type="PROSITE" id="PS50110"/>
    </source>
</evidence>
<evidence type="ECO:0000256" key="1">
    <source>
        <dbReference type="ARBA" id="ARBA00022553"/>
    </source>
</evidence>
<dbReference type="Pfam" id="PF00072">
    <property type="entry name" value="Response_reg"/>
    <property type="match status" value="1"/>
</dbReference>